<protein>
    <submittedName>
        <fullName evidence="4">MerR family transcriptional regulator</fullName>
    </submittedName>
</protein>
<reference evidence="4" key="1">
    <citation type="journal article" date="2022" name="Int. J. Syst. Evol. Microbiol.">
        <title>Apilactobacillus apisilvae sp. nov., Nicolia spurrieriana gen. nov. sp. nov., Bombilactobacillus folatiphilus sp. nov. and Bombilactobacillus thymidiniphilus sp. nov., four new lactic acid bacterial isolates from stingless bees Tetragonula carbonaria and Austroplebeia australis.</title>
        <authorList>
            <person name="Oliphant S.A."/>
            <person name="Watson-Haigh N.S."/>
            <person name="Sumby K.M."/>
            <person name="Gardner J."/>
            <person name="Groom S."/>
            <person name="Jiranek V."/>
        </authorList>
    </citation>
    <scope>NUCLEOTIDE SEQUENCE</scope>
    <source>
        <strain evidence="4">SG4_D2</strain>
    </source>
</reference>
<dbReference type="PANTHER" id="PTHR30204:SF82">
    <property type="entry name" value="TRANSCRIPTIONAL REGULATOR, MERR FAMILY"/>
    <property type="match status" value="1"/>
</dbReference>
<dbReference type="InterPro" id="IPR047057">
    <property type="entry name" value="MerR_fam"/>
</dbReference>
<evidence type="ECO:0000313" key="5">
    <source>
        <dbReference type="Proteomes" id="UP000831495"/>
    </source>
</evidence>
<evidence type="ECO:0000259" key="3">
    <source>
        <dbReference type="PROSITE" id="PS50937"/>
    </source>
</evidence>
<dbReference type="RefSeq" id="WP_249515187.1">
    <property type="nucleotide sequence ID" value="NZ_CP093366.1"/>
</dbReference>
<dbReference type="CDD" id="cd01109">
    <property type="entry name" value="HTH_YyaN"/>
    <property type="match status" value="1"/>
</dbReference>
<accession>A0ABY4PAY5</accession>
<gene>
    <name evidence="4" type="ORF">MOO45_06845</name>
</gene>
<evidence type="ECO:0000256" key="2">
    <source>
        <dbReference type="SAM" id="Coils"/>
    </source>
</evidence>
<keyword evidence="5" id="KW-1185">Reference proteome</keyword>
<proteinExistence type="predicted"/>
<evidence type="ECO:0000256" key="1">
    <source>
        <dbReference type="ARBA" id="ARBA00023125"/>
    </source>
</evidence>
<dbReference type="SUPFAM" id="SSF46955">
    <property type="entry name" value="Putative DNA-binding domain"/>
    <property type="match status" value="1"/>
</dbReference>
<dbReference type="PROSITE" id="PS50937">
    <property type="entry name" value="HTH_MERR_2"/>
    <property type="match status" value="1"/>
</dbReference>
<sequence>MKEAATQLNLTEHTIRYYTDQGLVPSVQRDQNNRRLFDQSALNWLQGCHNLRLTGMSIENVKHYVDLCLQGASTIPERYQLIEEQYQNAQQQLKDVQTRIKYLKHKKQLYEDELKNAQTDVMNPDTWPVKTK</sequence>
<name>A0ABY4PAY5_9LACO</name>
<dbReference type="SMART" id="SM00422">
    <property type="entry name" value="HTH_MERR"/>
    <property type="match status" value="1"/>
</dbReference>
<organism evidence="4 5">
    <name type="scientific">Bombilactobacillus folatiphilus</name>
    <dbReference type="NCBI Taxonomy" id="2923362"/>
    <lineage>
        <taxon>Bacteria</taxon>
        <taxon>Bacillati</taxon>
        <taxon>Bacillota</taxon>
        <taxon>Bacilli</taxon>
        <taxon>Lactobacillales</taxon>
        <taxon>Lactobacillaceae</taxon>
        <taxon>Bombilactobacillus</taxon>
    </lineage>
</organism>
<keyword evidence="2" id="KW-0175">Coiled coil</keyword>
<dbReference type="PANTHER" id="PTHR30204">
    <property type="entry name" value="REDOX-CYCLING DRUG-SENSING TRANSCRIPTIONAL ACTIVATOR SOXR"/>
    <property type="match status" value="1"/>
</dbReference>
<dbReference type="InterPro" id="IPR009061">
    <property type="entry name" value="DNA-bd_dom_put_sf"/>
</dbReference>
<keyword evidence="1" id="KW-0238">DNA-binding</keyword>
<dbReference type="EMBL" id="CP093366">
    <property type="protein sequence ID" value="UQS82923.1"/>
    <property type="molecule type" value="Genomic_DNA"/>
</dbReference>
<dbReference type="Proteomes" id="UP000831495">
    <property type="component" value="Chromosome"/>
</dbReference>
<dbReference type="Gene3D" id="1.10.1660.10">
    <property type="match status" value="1"/>
</dbReference>
<feature type="domain" description="HTH merR-type" evidence="3">
    <location>
        <begin position="1"/>
        <end position="67"/>
    </location>
</feature>
<dbReference type="InterPro" id="IPR000551">
    <property type="entry name" value="MerR-type_HTH_dom"/>
</dbReference>
<feature type="coiled-coil region" evidence="2">
    <location>
        <begin position="79"/>
        <end position="120"/>
    </location>
</feature>
<dbReference type="Pfam" id="PF13411">
    <property type="entry name" value="MerR_1"/>
    <property type="match status" value="1"/>
</dbReference>
<evidence type="ECO:0000313" key="4">
    <source>
        <dbReference type="EMBL" id="UQS82923.1"/>
    </source>
</evidence>